<proteinExistence type="predicted"/>
<accession>A0A2P2IHX9</accession>
<reference evidence="1" key="1">
    <citation type="submission" date="2018-02" db="EMBL/GenBank/DDBJ databases">
        <title>Rhizophora mucronata_Transcriptome.</title>
        <authorList>
            <person name="Meera S.P."/>
            <person name="Sreeshan A."/>
            <person name="Augustine A."/>
        </authorList>
    </citation>
    <scope>NUCLEOTIDE SEQUENCE</scope>
    <source>
        <tissue evidence="1">Leaf</tissue>
    </source>
</reference>
<protein>
    <submittedName>
        <fullName evidence="1">Uncharacterized protein</fullName>
    </submittedName>
</protein>
<evidence type="ECO:0000313" key="1">
    <source>
        <dbReference type="EMBL" id="MBW80767.1"/>
    </source>
</evidence>
<dbReference type="AlphaFoldDB" id="A0A2P2IHX9"/>
<name>A0A2P2IHX9_RHIMU</name>
<organism evidence="1">
    <name type="scientific">Rhizophora mucronata</name>
    <name type="common">Asiatic mangrove</name>
    <dbReference type="NCBI Taxonomy" id="61149"/>
    <lineage>
        <taxon>Eukaryota</taxon>
        <taxon>Viridiplantae</taxon>
        <taxon>Streptophyta</taxon>
        <taxon>Embryophyta</taxon>
        <taxon>Tracheophyta</taxon>
        <taxon>Spermatophyta</taxon>
        <taxon>Magnoliopsida</taxon>
        <taxon>eudicotyledons</taxon>
        <taxon>Gunneridae</taxon>
        <taxon>Pentapetalae</taxon>
        <taxon>rosids</taxon>
        <taxon>fabids</taxon>
        <taxon>Malpighiales</taxon>
        <taxon>Rhizophoraceae</taxon>
        <taxon>Rhizophora</taxon>
    </lineage>
</organism>
<sequence>MLHLVGFYQANQHLFFPKKCKPHHPYQHAFRPKLQVLLLLKKQA</sequence>
<dbReference type="EMBL" id="GGEC01000284">
    <property type="protein sequence ID" value="MBW80767.1"/>
    <property type="molecule type" value="Transcribed_RNA"/>
</dbReference>